<comment type="caution">
    <text evidence="2">The sequence shown here is derived from an EMBL/GenBank/DDBJ whole genome shotgun (WGS) entry which is preliminary data.</text>
</comment>
<gene>
    <name evidence="2" type="ORF">J2S57_000957</name>
</gene>
<reference evidence="2 3" key="1">
    <citation type="submission" date="2023-07" db="EMBL/GenBank/DDBJ databases">
        <title>Sequencing the genomes of 1000 actinobacteria strains.</title>
        <authorList>
            <person name="Klenk H.-P."/>
        </authorList>
    </citation>
    <scope>NUCLEOTIDE SEQUENCE [LARGE SCALE GENOMIC DNA]</scope>
    <source>
        <strain evidence="2 3">DSM 44388</strain>
    </source>
</reference>
<keyword evidence="1" id="KW-0812">Transmembrane</keyword>
<feature type="transmembrane region" description="Helical" evidence="1">
    <location>
        <begin position="6"/>
        <end position="30"/>
    </location>
</feature>
<evidence type="ECO:0000313" key="2">
    <source>
        <dbReference type="EMBL" id="MDP9825208.1"/>
    </source>
</evidence>
<proteinExistence type="predicted"/>
<organism evidence="2 3">
    <name type="scientific">Kineosporia succinea</name>
    <dbReference type="NCBI Taxonomy" id="84632"/>
    <lineage>
        <taxon>Bacteria</taxon>
        <taxon>Bacillati</taxon>
        <taxon>Actinomycetota</taxon>
        <taxon>Actinomycetes</taxon>
        <taxon>Kineosporiales</taxon>
        <taxon>Kineosporiaceae</taxon>
        <taxon>Kineosporia</taxon>
    </lineage>
</organism>
<keyword evidence="1" id="KW-1133">Transmembrane helix</keyword>
<evidence type="ECO:0000313" key="3">
    <source>
        <dbReference type="Proteomes" id="UP001235712"/>
    </source>
</evidence>
<protein>
    <submittedName>
        <fullName evidence="2">Uncharacterized protein</fullName>
    </submittedName>
</protein>
<keyword evidence="3" id="KW-1185">Reference proteome</keyword>
<dbReference type="RefSeq" id="WP_307238753.1">
    <property type="nucleotide sequence ID" value="NZ_JAUSQZ010000001.1"/>
</dbReference>
<keyword evidence="1" id="KW-0472">Membrane</keyword>
<dbReference type="Proteomes" id="UP001235712">
    <property type="component" value="Unassembled WGS sequence"/>
</dbReference>
<accession>A0ABT9NXQ3</accession>
<evidence type="ECO:0000256" key="1">
    <source>
        <dbReference type="SAM" id="Phobius"/>
    </source>
</evidence>
<sequence>MDATTAGLVGAAIGAGGAAVSALIGGALSIGWESRRHRRDLAEARRAGLLEKRLAAHQELMEGLLRIHRWAVTENDPFAPGEDWREPSGDSSPDHVRAALPAVQLLSSEKVSELAREAVELAGTIHLVFQFDDSEDGSRRGGVTAGLGRLIDAYRLGVKEEIGAVNAH</sequence>
<name>A0ABT9NXQ3_9ACTN</name>
<dbReference type="EMBL" id="JAUSQZ010000001">
    <property type="protein sequence ID" value="MDP9825208.1"/>
    <property type="molecule type" value="Genomic_DNA"/>
</dbReference>